<dbReference type="FunFam" id="3.40.50.720:FF:000084">
    <property type="entry name" value="Short-chain dehydrogenase reductase"/>
    <property type="match status" value="1"/>
</dbReference>
<feature type="domain" description="G5" evidence="5">
    <location>
        <begin position="1"/>
        <end position="63"/>
    </location>
</feature>
<dbReference type="EMBL" id="LOPW02000006">
    <property type="protein sequence ID" value="POG56210.1"/>
    <property type="molecule type" value="Genomic_DNA"/>
</dbReference>
<dbReference type="PRINTS" id="PR00080">
    <property type="entry name" value="SDRFAMILY"/>
</dbReference>
<reference evidence="6" key="1">
    <citation type="submission" date="2017-08" db="EMBL/GenBank/DDBJ databases">
        <title>Haloferax marisrubri sp. nov., isolated from the Discovery deep brine-seawater interface in the Red Sea.</title>
        <authorList>
            <person name="Zhang G."/>
            <person name="Stingl U."/>
        </authorList>
    </citation>
    <scope>NUCLEOTIDE SEQUENCE [LARGE SCALE GENOMIC DNA]</scope>
    <source>
        <strain evidence="6">SB3</strain>
    </source>
</reference>
<evidence type="ECO:0000256" key="1">
    <source>
        <dbReference type="ARBA" id="ARBA00006484"/>
    </source>
</evidence>
<gene>
    <name evidence="6" type="ORF">AUR65_006760</name>
</gene>
<dbReference type="InterPro" id="IPR036291">
    <property type="entry name" value="NAD(P)-bd_dom_sf"/>
</dbReference>
<dbReference type="CDD" id="cd05233">
    <property type="entry name" value="SDR_c"/>
    <property type="match status" value="1"/>
</dbReference>
<accession>A0A2P4NSW2</accession>
<proteinExistence type="inferred from homology"/>
<evidence type="ECO:0000313" key="6">
    <source>
        <dbReference type="EMBL" id="POG56210.1"/>
    </source>
</evidence>
<dbReference type="InterPro" id="IPR011098">
    <property type="entry name" value="G5_dom"/>
</dbReference>
<dbReference type="PRINTS" id="PR00081">
    <property type="entry name" value="GDHRDH"/>
</dbReference>
<dbReference type="Pfam" id="PF00106">
    <property type="entry name" value="adh_short"/>
    <property type="match status" value="1"/>
</dbReference>
<comment type="similarity">
    <text evidence="1 4">Belongs to the short-chain dehydrogenases/reductases (SDR) family.</text>
</comment>
<dbReference type="AlphaFoldDB" id="A0A2P4NSW2"/>
<dbReference type="GO" id="GO:0016616">
    <property type="term" value="F:oxidoreductase activity, acting on the CH-OH group of donors, NAD or NADP as acceptor"/>
    <property type="evidence" value="ECO:0007669"/>
    <property type="project" value="TreeGrafter"/>
</dbReference>
<keyword evidence="3" id="KW-0560">Oxidoreductase</keyword>
<evidence type="ECO:0000256" key="3">
    <source>
        <dbReference type="ARBA" id="ARBA00023002"/>
    </source>
</evidence>
<name>A0A2P4NSW2_9EURY</name>
<protein>
    <submittedName>
        <fullName evidence="6">3-ketoacyl-ACP reductase</fullName>
    </submittedName>
</protein>
<evidence type="ECO:0000259" key="5">
    <source>
        <dbReference type="PROSITE" id="PS51109"/>
    </source>
</evidence>
<dbReference type="Proteomes" id="UP000053621">
    <property type="component" value="Unassembled WGS sequence"/>
</dbReference>
<dbReference type="PANTHER" id="PTHR42760">
    <property type="entry name" value="SHORT-CHAIN DEHYDROGENASES/REDUCTASES FAMILY MEMBER"/>
    <property type="match status" value="1"/>
</dbReference>
<evidence type="ECO:0000256" key="4">
    <source>
        <dbReference type="RuleBase" id="RU000363"/>
    </source>
</evidence>
<dbReference type="PROSITE" id="PS00061">
    <property type="entry name" value="ADH_SHORT"/>
    <property type="match status" value="1"/>
</dbReference>
<dbReference type="SUPFAM" id="SSF51735">
    <property type="entry name" value="NAD(P)-binding Rossmann-fold domains"/>
    <property type="match status" value="1"/>
</dbReference>
<dbReference type="InterPro" id="IPR002347">
    <property type="entry name" value="SDR_fam"/>
</dbReference>
<dbReference type="InterPro" id="IPR020904">
    <property type="entry name" value="Sc_DH/Rdtase_CS"/>
</dbReference>
<evidence type="ECO:0000256" key="2">
    <source>
        <dbReference type="ARBA" id="ARBA00022729"/>
    </source>
</evidence>
<keyword evidence="7" id="KW-1185">Reference proteome</keyword>
<dbReference type="RefSeq" id="WP_058566123.1">
    <property type="nucleotide sequence ID" value="NZ_LOPW02000006.1"/>
</dbReference>
<dbReference type="PROSITE" id="PS51109">
    <property type="entry name" value="G5"/>
    <property type="match status" value="1"/>
</dbReference>
<sequence>MSIESDSNLLAGKTAVITGASKGIGKAIGELFAEEGASVVLTARSEETLNETVDEITSAGGEAIGVVADAADPDSPEMVFDRAIDEFGQVDIMVNNAGFGEMVSIEDTTDEHFERVLGVNLVGVFRHSREAAQHFIPRGEGVIINVSSVNGNTPVNGVSYTTSKGAVNTMTKHLAMRFAGTGIRCNAIAPGVTDTEAARAWKSGEQEGDDTMMEVTEKYVNLDVPETEPLDQAYAALYLASDMGKAVSGQVLQVDNAGWL</sequence>
<dbReference type="OrthoDB" id="281764at2157"/>
<dbReference type="PANTHER" id="PTHR42760:SF115">
    <property type="entry name" value="3-OXOACYL-[ACYL-CARRIER-PROTEIN] REDUCTASE FABG"/>
    <property type="match status" value="1"/>
</dbReference>
<organism evidence="6 7">
    <name type="scientific">Haloferax marisrubri</name>
    <dbReference type="NCBI Taxonomy" id="1544719"/>
    <lineage>
        <taxon>Archaea</taxon>
        <taxon>Methanobacteriati</taxon>
        <taxon>Methanobacteriota</taxon>
        <taxon>Stenosarchaea group</taxon>
        <taxon>Halobacteria</taxon>
        <taxon>Halobacteriales</taxon>
        <taxon>Haloferacaceae</taxon>
        <taxon>Haloferax</taxon>
    </lineage>
</organism>
<keyword evidence="2" id="KW-0732">Signal</keyword>
<dbReference type="Gene3D" id="3.40.50.720">
    <property type="entry name" value="NAD(P)-binding Rossmann-like Domain"/>
    <property type="match status" value="1"/>
</dbReference>
<evidence type="ECO:0000313" key="7">
    <source>
        <dbReference type="Proteomes" id="UP000053621"/>
    </source>
</evidence>
<comment type="caution">
    <text evidence="6">The sequence shown here is derived from an EMBL/GenBank/DDBJ whole genome shotgun (WGS) entry which is preliminary data.</text>
</comment>